<evidence type="ECO:0000256" key="6">
    <source>
        <dbReference type="ARBA" id="ARBA00023136"/>
    </source>
</evidence>
<feature type="transmembrane region" description="Helical" evidence="7">
    <location>
        <begin position="193"/>
        <end position="218"/>
    </location>
</feature>
<evidence type="ECO:0000256" key="5">
    <source>
        <dbReference type="ARBA" id="ARBA00022989"/>
    </source>
</evidence>
<dbReference type="EMBL" id="DSFE01000085">
    <property type="protein sequence ID" value="HEU97986.1"/>
    <property type="molecule type" value="Genomic_DNA"/>
</dbReference>
<reference evidence="9" key="1">
    <citation type="journal article" date="2020" name="mSystems">
        <title>Genome- and Community-Level Interaction Insights into Carbon Utilization and Element Cycling Functions of Hydrothermarchaeota in Hydrothermal Sediment.</title>
        <authorList>
            <person name="Zhou Z."/>
            <person name="Liu Y."/>
            <person name="Xu W."/>
            <person name="Pan J."/>
            <person name="Luo Z.H."/>
            <person name="Li M."/>
        </authorList>
    </citation>
    <scope>NUCLEOTIDE SEQUENCE [LARGE SCALE GENOMIC DNA]</scope>
    <source>
        <strain evidence="9">SpSt-1259</strain>
    </source>
</reference>
<comment type="subcellular location">
    <subcellularLocation>
        <location evidence="1 7">Cell membrane</location>
        <topology evidence="1 7">Multi-pass membrane protein</topology>
    </subcellularLocation>
</comment>
<comment type="caution">
    <text evidence="9">The sequence shown here is derived from an EMBL/GenBank/DDBJ whole genome shotgun (WGS) entry which is preliminary data.</text>
</comment>
<dbReference type="Pfam" id="PF12911">
    <property type="entry name" value="OppC_N"/>
    <property type="match status" value="1"/>
</dbReference>
<keyword evidence="3" id="KW-1003">Cell membrane</keyword>
<keyword evidence="6 7" id="KW-0472">Membrane</keyword>
<dbReference type="InterPro" id="IPR050366">
    <property type="entry name" value="BP-dependent_transpt_permease"/>
</dbReference>
<sequence length="274" mass="29218">MFFKKLRRNKNIVLGGSLVLIFVAMALLAPIISPYSPIASNLSNALKPPSSSHIFGTDYLGRDIFSRVLWGARISLIIAVVGIAISLIFGAVIGGFSGYLGGAFDDVVMGAVDILLAFPDILLALFVAAVTGPGMNNVILAIGVYNFPQFARIARGAVISVKTSDFVEAARAMGESRTSIFFRYILPNSLSPIVVHATLRTAASILTAAGLSFLGLGIQPPTPEWGAMISEALYYLDAAPYMWVFPGTFLVLTVLGFNLFGDGLNDVLNPRIKD</sequence>
<feature type="domain" description="ABC transmembrane type-1" evidence="8">
    <location>
        <begin position="72"/>
        <end position="261"/>
    </location>
</feature>
<name>A0A7C2UKH6_9CREN</name>
<dbReference type="SUPFAM" id="SSF161098">
    <property type="entry name" value="MetI-like"/>
    <property type="match status" value="1"/>
</dbReference>
<dbReference type="Pfam" id="PF00528">
    <property type="entry name" value="BPD_transp_1"/>
    <property type="match status" value="1"/>
</dbReference>
<dbReference type="GO" id="GO:0055085">
    <property type="term" value="P:transmembrane transport"/>
    <property type="evidence" value="ECO:0007669"/>
    <property type="project" value="InterPro"/>
</dbReference>
<keyword evidence="5 7" id="KW-1133">Transmembrane helix</keyword>
<feature type="transmembrane region" description="Helical" evidence="7">
    <location>
        <begin position="74"/>
        <end position="100"/>
    </location>
</feature>
<evidence type="ECO:0000259" key="8">
    <source>
        <dbReference type="PROSITE" id="PS50928"/>
    </source>
</evidence>
<dbReference type="PROSITE" id="PS50928">
    <property type="entry name" value="ABC_TM1"/>
    <property type="match status" value="1"/>
</dbReference>
<evidence type="ECO:0000256" key="1">
    <source>
        <dbReference type="ARBA" id="ARBA00004651"/>
    </source>
</evidence>
<protein>
    <submittedName>
        <fullName evidence="9">ABC transporter permease</fullName>
    </submittedName>
</protein>
<evidence type="ECO:0000256" key="2">
    <source>
        <dbReference type="ARBA" id="ARBA00022448"/>
    </source>
</evidence>
<evidence type="ECO:0000256" key="4">
    <source>
        <dbReference type="ARBA" id="ARBA00022692"/>
    </source>
</evidence>
<gene>
    <name evidence="9" type="ORF">ENO36_03925</name>
</gene>
<dbReference type="AlphaFoldDB" id="A0A7C2UKH6"/>
<dbReference type="CDD" id="cd06261">
    <property type="entry name" value="TM_PBP2"/>
    <property type="match status" value="1"/>
</dbReference>
<accession>A0A7C2UKH6</accession>
<proteinExistence type="inferred from homology"/>
<dbReference type="InterPro" id="IPR025966">
    <property type="entry name" value="OppC_N"/>
</dbReference>
<dbReference type="Proteomes" id="UP000885664">
    <property type="component" value="Unassembled WGS sequence"/>
</dbReference>
<comment type="similarity">
    <text evidence="7">Belongs to the binding-protein-dependent transport system permease family.</text>
</comment>
<dbReference type="GO" id="GO:0005886">
    <property type="term" value="C:plasma membrane"/>
    <property type="evidence" value="ECO:0007669"/>
    <property type="project" value="UniProtKB-SubCell"/>
</dbReference>
<keyword evidence="4 7" id="KW-0812">Transmembrane</keyword>
<organism evidence="9">
    <name type="scientific">Fervidicoccus fontis</name>
    <dbReference type="NCBI Taxonomy" id="683846"/>
    <lineage>
        <taxon>Archaea</taxon>
        <taxon>Thermoproteota</taxon>
        <taxon>Thermoprotei</taxon>
        <taxon>Fervidicoccales</taxon>
        <taxon>Fervidicoccaceae</taxon>
        <taxon>Fervidicoccus</taxon>
    </lineage>
</organism>
<evidence type="ECO:0000256" key="3">
    <source>
        <dbReference type="ARBA" id="ARBA00022475"/>
    </source>
</evidence>
<feature type="transmembrane region" description="Helical" evidence="7">
    <location>
        <begin position="12"/>
        <end position="32"/>
    </location>
</feature>
<evidence type="ECO:0000313" key="9">
    <source>
        <dbReference type="EMBL" id="HEU97986.1"/>
    </source>
</evidence>
<feature type="transmembrane region" description="Helical" evidence="7">
    <location>
        <begin position="107"/>
        <end position="130"/>
    </location>
</feature>
<dbReference type="PANTHER" id="PTHR43386:SF1">
    <property type="entry name" value="D,D-DIPEPTIDE TRANSPORT SYSTEM PERMEASE PROTEIN DDPC-RELATED"/>
    <property type="match status" value="1"/>
</dbReference>
<feature type="transmembrane region" description="Helical" evidence="7">
    <location>
        <begin position="239"/>
        <end position="260"/>
    </location>
</feature>
<dbReference type="InterPro" id="IPR000515">
    <property type="entry name" value="MetI-like"/>
</dbReference>
<evidence type="ECO:0000256" key="7">
    <source>
        <dbReference type="RuleBase" id="RU363032"/>
    </source>
</evidence>
<dbReference type="PANTHER" id="PTHR43386">
    <property type="entry name" value="OLIGOPEPTIDE TRANSPORT SYSTEM PERMEASE PROTEIN APPC"/>
    <property type="match status" value="1"/>
</dbReference>
<dbReference type="Gene3D" id="1.10.3720.10">
    <property type="entry name" value="MetI-like"/>
    <property type="match status" value="1"/>
</dbReference>
<dbReference type="InterPro" id="IPR035906">
    <property type="entry name" value="MetI-like_sf"/>
</dbReference>
<keyword evidence="2 7" id="KW-0813">Transport</keyword>